<evidence type="ECO:0000256" key="1">
    <source>
        <dbReference type="SAM" id="MobiDB-lite"/>
    </source>
</evidence>
<dbReference type="AlphaFoldDB" id="A0A813EEI1"/>
<evidence type="ECO:0000313" key="3">
    <source>
        <dbReference type="Proteomes" id="UP000654075"/>
    </source>
</evidence>
<dbReference type="EMBL" id="CAJNNV010008314">
    <property type="protein sequence ID" value="CAE8596049.1"/>
    <property type="molecule type" value="Genomic_DNA"/>
</dbReference>
<sequence length="198" mass="22096">MAVLQTECRESGLQVDLEMFDQNGHARMRPEVKLRQTLRESEYYVNANQRHAVLHAMAKISNQVAARALSELQVCDQACRGQQAVKDSKHNKQNTTTTTKAHKVYDRSNSNSNSNNNNTNNNTNNHNNNNHINNNNNNNNNTNTNSDNNNTHRHSSYSNYNNSSKNVSKATDPSDAKNANSSSQCQSAVGLPERPLDA</sequence>
<feature type="compositionally biased region" description="Polar residues" evidence="1">
    <location>
        <begin position="177"/>
        <end position="187"/>
    </location>
</feature>
<organism evidence="2 3">
    <name type="scientific">Polarella glacialis</name>
    <name type="common">Dinoflagellate</name>
    <dbReference type="NCBI Taxonomy" id="89957"/>
    <lineage>
        <taxon>Eukaryota</taxon>
        <taxon>Sar</taxon>
        <taxon>Alveolata</taxon>
        <taxon>Dinophyceae</taxon>
        <taxon>Suessiales</taxon>
        <taxon>Suessiaceae</taxon>
        <taxon>Polarella</taxon>
    </lineage>
</organism>
<feature type="compositionally biased region" description="Low complexity" evidence="1">
    <location>
        <begin position="156"/>
        <end position="169"/>
    </location>
</feature>
<name>A0A813EEI1_POLGL</name>
<comment type="caution">
    <text evidence="2">The sequence shown here is derived from an EMBL/GenBank/DDBJ whole genome shotgun (WGS) entry which is preliminary data.</text>
</comment>
<evidence type="ECO:0000313" key="2">
    <source>
        <dbReference type="EMBL" id="CAE8596049.1"/>
    </source>
</evidence>
<dbReference type="Proteomes" id="UP000654075">
    <property type="component" value="Unassembled WGS sequence"/>
</dbReference>
<protein>
    <submittedName>
        <fullName evidence="2">Uncharacterized protein</fullName>
    </submittedName>
</protein>
<feature type="compositionally biased region" description="Low complexity" evidence="1">
    <location>
        <begin position="108"/>
        <end position="149"/>
    </location>
</feature>
<feature type="region of interest" description="Disordered" evidence="1">
    <location>
        <begin position="82"/>
        <end position="198"/>
    </location>
</feature>
<reference evidence="2" key="1">
    <citation type="submission" date="2021-02" db="EMBL/GenBank/DDBJ databases">
        <authorList>
            <person name="Dougan E. K."/>
            <person name="Rhodes N."/>
            <person name="Thang M."/>
            <person name="Chan C."/>
        </authorList>
    </citation>
    <scope>NUCLEOTIDE SEQUENCE</scope>
</reference>
<proteinExistence type="predicted"/>
<gene>
    <name evidence="2" type="ORF">PGLA1383_LOCUS14522</name>
</gene>
<accession>A0A813EEI1</accession>
<keyword evidence="3" id="KW-1185">Reference proteome</keyword>